<protein>
    <recommendedName>
        <fullName evidence="3">Nudix hydrolase domain-containing protein</fullName>
    </recommendedName>
</protein>
<dbReference type="PATRIC" id="fig|471514.4.peg.767"/>
<dbReference type="GO" id="GO:0006753">
    <property type="term" value="P:nucleoside phosphate metabolic process"/>
    <property type="evidence" value="ECO:0007669"/>
    <property type="project" value="TreeGrafter"/>
</dbReference>
<dbReference type="InterPro" id="IPR000086">
    <property type="entry name" value="NUDIX_hydrolase_dom"/>
</dbReference>
<reference evidence="4 5" key="1">
    <citation type="submission" date="2015-09" db="EMBL/GenBank/DDBJ databases">
        <title>Draft genome sequence of Alicyclobacillus ferrooxydans DSM 22381.</title>
        <authorList>
            <person name="Hemp J."/>
        </authorList>
    </citation>
    <scope>NUCLEOTIDE SEQUENCE [LARGE SCALE GENOMIC DNA]</scope>
    <source>
        <strain evidence="4 5">TC-34</strain>
    </source>
</reference>
<gene>
    <name evidence="4" type="ORF">AN477_11930</name>
</gene>
<dbReference type="GO" id="GO:0019693">
    <property type="term" value="P:ribose phosphate metabolic process"/>
    <property type="evidence" value="ECO:0007669"/>
    <property type="project" value="TreeGrafter"/>
</dbReference>
<dbReference type="PROSITE" id="PS51462">
    <property type="entry name" value="NUDIX"/>
    <property type="match status" value="1"/>
</dbReference>
<dbReference type="CDD" id="cd03424">
    <property type="entry name" value="NUDIX_ADPRase_Nudt5_UGPPase_Nudt14"/>
    <property type="match status" value="1"/>
</dbReference>
<proteinExistence type="predicted"/>
<evidence type="ECO:0000259" key="3">
    <source>
        <dbReference type="PROSITE" id="PS51462"/>
    </source>
</evidence>
<keyword evidence="2" id="KW-0378">Hydrolase</keyword>
<dbReference type="OrthoDB" id="9806150at2"/>
<dbReference type="PANTHER" id="PTHR11839">
    <property type="entry name" value="UDP/ADP-SUGAR PYROPHOSPHATASE"/>
    <property type="match status" value="1"/>
</dbReference>
<dbReference type="GO" id="GO:0005829">
    <property type="term" value="C:cytosol"/>
    <property type="evidence" value="ECO:0007669"/>
    <property type="project" value="TreeGrafter"/>
</dbReference>
<organism evidence="4 5">
    <name type="scientific">Alicyclobacillus ferrooxydans</name>
    <dbReference type="NCBI Taxonomy" id="471514"/>
    <lineage>
        <taxon>Bacteria</taxon>
        <taxon>Bacillati</taxon>
        <taxon>Bacillota</taxon>
        <taxon>Bacilli</taxon>
        <taxon>Bacillales</taxon>
        <taxon>Alicyclobacillaceae</taxon>
        <taxon>Alicyclobacillus</taxon>
    </lineage>
</organism>
<evidence type="ECO:0000256" key="2">
    <source>
        <dbReference type="ARBA" id="ARBA00022801"/>
    </source>
</evidence>
<dbReference type="GO" id="GO:0016787">
    <property type="term" value="F:hydrolase activity"/>
    <property type="evidence" value="ECO:0007669"/>
    <property type="project" value="UniProtKB-KW"/>
</dbReference>
<evidence type="ECO:0000313" key="4">
    <source>
        <dbReference type="EMBL" id="KPV43515.1"/>
    </source>
</evidence>
<evidence type="ECO:0000256" key="1">
    <source>
        <dbReference type="ARBA" id="ARBA00001946"/>
    </source>
</evidence>
<accession>A0A0P9EKA5</accession>
<dbReference type="SUPFAM" id="SSF55811">
    <property type="entry name" value="Nudix"/>
    <property type="match status" value="1"/>
</dbReference>
<dbReference type="InterPro" id="IPR020084">
    <property type="entry name" value="NUDIX_hydrolase_CS"/>
</dbReference>
<dbReference type="Pfam" id="PF00293">
    <property type="entry name" value="NUDIX"/>
    <property type="match status" value="1"/>
</dbReference>
<dbReference type="InterPro" id="IPR015797">
    <property type="entry name" value="NUDIX_hydrolase-like_dom_sf"/>
</dbReference>
<comment type="cofactor">
    <cofactor evidence="1">
        <name>Mg(2+)</name>
        <dbReference type="ChEBI" id="CHEBI:18420"/>
    </cofactor>
</comment>
<evidence type="ECO:0000313" key="5">
    <source>
        <dbReference type="Proteomes" id="UP000050482"/>
    </source>
</evidence>
<feature type="domain" description="Nudix hydrolase" evidence="3">
    <location>
        <begin position="51"/>
        <end position="180"/>
    </location>
</feature>
<dbReference type="EMBL" id="LJCO01000048">
    <property type="protein sequence ID" value="KPV43515.1"/>
    <property type="molecule type" value="Genomic_DNA"/>
</dbReference>
<name>A0A0P9EKA5_9BACL</name>
<comment type="caution">
    <text evidence="4">The sequence shown here is derived from an EMBL/GenBank/DDBJ whole genome shotgun (WGS) entry which is preliminary data.</text>
</comment>
<dbReference type="AlphaFoldDB" id="A0A0P9EKA5"/>
<dbReference type="RefSeq" id="WP_054969383.1">
    <property type="nucleotide sequence ID" value="NZ_LJCO01000048.1"/>
</dbReference>
<dbReference type="Gene3D" id="3.90.79.10">
    <property type="entry name" value="Nucleoside Triphosphate Pyrophosphohydrolase"/>
    <property type="match status" value="1"/>
</dbReference>
<dbReference type="PROSITE" id="PS00893">
    <property type="entry name" value="NUDIX_BOX"/>
    <property type="match status" value="1"/>
</dbReference>
<sequence length="194" mass="22031">MSQEHLHEHQQHEHLVETKLASREIYKGRVVKLEECDVRLPNNRTSIREVVRHPGAVAVLAESADGELLLVRQYRFAPAEVLLELPAGKLEEGEDSKVCAYRELQEETGYDAKDMQPVFQFYTSPGFADERIDLFYATELTAGDTHLDDDEFVDVEAYGRDELAEKLQNGSIRDAKTLIGVMWWLQQSAPTGRG</sequence>
<dbReference type="STRING" id="471514.AN477_11930"/>
<dbReference type="Proteomes" id="UP000050482">
    <property type="component" value="Unassembled WGS sequence"/>
</dbReference>
<keyword evidence="5" id="KW-1185">Reference proteome</keyword>
<dbReference type="FunFam" id="3.90.79.10:FF:000024">
    <property type="entry name" value="ADP-ribose pyrophosphatase"/>
    <property type="match status" value="1"/>
</dbReference>
<dbReference type="PANTHER" id="PTHR11839:SF18">
    <property type="entry name" value="NUDIX HYDROLASE DOMAIN-CONTAINING PROTEIN"/>
    <property type="match status" value="1"/>
</dbReference>